<sequence>MEIALRHFRKSKDFYLCHHGRKSKRKIMDERNSRSVNDLTSLSPSHCTTIHLRLRYLPEFAIPTRPHLRIHLNIIVYDKPNTLIANNGHLSKITKVSLMYELCESIFFLIYIFFSNNNV</sequence>
<comment type="caution">
    <text evidence="1">The sequence shown here is derived from an EMBL/GenBank/DDBJ whole genome shotgun (WGS) entry which is preliminary data.</text>
</comment>
<dbReference type="Proteomes" id="UP001607303">
    <property type="component" value="Unassembled WGS sequence"/>
</dbReference>
<dbReference type="AlphaFoldDB" id="A0ABD2ASB5"/>
<proteinExistence type="predicted"/>
<reference evidence="1 2" key="1">
    <citation type="journal article" date="2024" name="Ann. Entomol. Soc. Am.">
        <title>Genomic analyses of the southern and eastern yellowjacket wasps (Hymenoptera: Vespidae) reveal evolutionary signatures of social life.</title>
        <authorList>
            <person name="Catto M.A."/>
            <person name="Caine P.B."/>
            <person name="Orr S.E."/>
            <person name="Hunt B.G."/>
            <person name="Goodisman M.A.D."/>
        </authorList>
    </citation>
    <scope>NUCLEOTIDE SEQUENCE [LARGE SCALE GENOMIC DNA]</scope>
    <source>
        <strain evidence="1">232</strain>
        <tissue evidence="1">Head and thorax</tissue>
    </source>
</reference>
<evidence type="ECO:0000313" key="1">
    <source>
        <dbReference type="EMBL" id="KAL2723496.1"/>
    </source>
</evidence>
<accession>A0ABD2ASB5</accession>
<evidence type="ECO:0000313" key="2">
    <source>
        <dbReference type="Proteomes" id="UP001607303"/>
    </source>
</evidence>
<protein>
    <submittedName>
        <fullName evidence="1">Uncharacterized protein</fullName>
    </submittedName>
</protein>
<name>A0ABD2ASB5_VESMC</name>
<organism evidence="1 2">
    <name type="scientific">Vespula maculifrons</name>
    <name type="common">Eastern yellow jacket</name>
    <name type="synonym">Wasp</name>
    <dbReference type="NCBI Taxonomy" id="7453"/>
    <lineage>
        <taxon>Eukaryota</taxon>
        <taxon>Metazoa</taxon>
        <taxon>Ecdysozoa</taxon>
        <taxon>Arthropoda</taxon>
        <taxon>Hexapoda</taxon>
        <taxon>Insecta</taxon>
        <taxon>Pterygota</taxon>
        <taxon>Neoptera</taxon>
        <taxon>Endopterygota</taxon>
        <taxon>Hymenoptera</taxon>
        <taxon>Apocrita</taxon>
        <taxon>Aculeata</taxon>
        <taxon>Vespoidea</taxon>
        <taxon>Vespidae</taxon>
        <taxon>Vespinae</taxon>
        <taxon>Vespula</taxon>
    </lineage>
</organism>
<dbReference type="EMBL" id="JAYRBN010000114">
    <property type="protein sequence ID" value="KAL2723496.1"/>
    <property type="molecule type" value="Genomic_DNA"/>
</dbReference>
<gene>
    <name evidence="1" type="ORF">V1477_019347</name>
</gene>
<keyword evidence="2" id="KW-1185">Reference proteome</keyword>